<accession>A0A6J4MBN8</accession>
<dbReference type="PANTHER" id="PTHR43877">
    <property type="entry name" value="AMINOALKYLPHOSPHONATE N-ACETYLTRANSFERASE-RELATED-RELATED"/>
    <property type="match status" value="1"/>
</dbReference>
<evidence type="ECO:0000256" key="2">
    <source>
        <dbReference type="ARBA" id="ARBA00023315"/>
    </source>
</evidence>
<evidence type="ECO:0000259" key="3">
    <source>
        <dbReference type="PROSITE" id="PS51186"/>
    </source>
</evidence>
<evidence type="ECO:0000313" key="4">
    <source>
        <dbReference type="EMBL" id="CAA9353594.1"/>
    </source>
</evidence>
<dbReference type="CDD" id="cd04301">
    <property type="entry name" value="NAT_SF"/>
    <property type="match status" value="1"/>
</dbReference>
<protein>
    <recommendedName>
        <fullName evidence="3">N-acetyltransferase domain-containing protein</fullName>
    </recommendedName>
</protein>
<dbReference type="InterPro" id="IPR016181">
    <property type="entry name" value="Acyl_CoA_acyltransferase"/>
</dbReference>
<feature type="domain" description="N-acetyltransferase" evidence="3">
    <location>
        <begin position="1"/>
        <end position="157"/>
    </location>
</feature>
<dbReference type="InterPro" id="IPR050832">
    <property type="entry name" value="Bact_Acetyltransf"/>
</dbReference>
<organism evidence="4">
    <name type="scientific">uncultured Nocardioidaceae bacterium</name>
    <dbReference type="NCBI Taxonomy" id="253824"/>
    <lineage>
        <taxon>Bacteria</taxon>
        <taxon>Bacillati</taxon>
        <taxon>Actinomycetota</taxon>
        <taxon>Actinomycetes</taxon>
        <taxon>Propionibacteriales</taxon>
        <taxon>Nocardioidaceae</taxon>
        <taxon>environmental samples</taxon>
    </lineage>
</organism>
<dbReference type="Pfam" id="PF00583">
    <property type="entry name" value="Acetyltransf_1"/>
    <property type="match status" value="1"/>
</dbReference>
<dbReference type="SUPFAM" id="SSF55729">
    <property type="entry name" value="Acyl-CoA N-acyltransferases (Nat)"/>
    <property type="match status" value="1"/>
</dbReference>
<dbReference type="PROSITE" id="PS51186">
    <property type="entry name" value="GNAT"/>
    <property type="match status" value="1"/>
</dbReference>
<dbReference type="InterPro" id="IPR000182">
    <property type="entry name" value="GNAT_dom"/>
</dbReference>
<keyword evidence="1" id="KW-0808">Transferase</keyword>
<reference evidence="4" key="1">
    <citation type="submission" date="2020-02" db="EMBL/GenBank/DDBJ databases">
        <authorList>
            <person name="Meier V. D."/>
        </authorList>
    </citation>
    <scope>NUCLEOTIDE SEQUENCE</scope>
    <source>
        <strain evidence="4">AVDCRST_MAG72</strain>
    </source>
</reference>
<dbReference type="GO" id="GO:0016747">
    <property type="term" value="F:acyltransferase activity, transferring groups other than amino-acyl groups"/>
    <property type="evidence" value="ECO:0007669"/>
    <property type="project" value="InterPro"/>
</dbReference>
<dbReference type="AlphaFoldDB" id="A0A6J4MBN8"/>
<evidence type="ECO:0000256" key="1">
    <source>
        <dbReference type="ARBA" id="ARBA00022679"/>
    </source>
</evidence>
<gene>
    <name evidence="4" type="ORF">AVDCRST_MAG72-1607</name>
</gene>
<keyword evidence="2" id="KW-0012">Acyltransferase</keyword>
<dbReference type="Gene3D" id="3.40.630.30">
    <property type="match status" value="1"/>
</dbReference>
<sequence>MEIRRVRYTDPDVQALVEEVQAEYVVRYGSRDDNPVEAAGFDPPRGAFFVGAVDEVPVTMGGWSFRPDVPRLGGVRAAEIRRMYVAASARRRGLARAMLGHLERTAHAAGADVMVLETGTAQPEAIELYTSAGYRLVESFGHYAASPKSRCLAKRLPG</sequence>
<proteinExistence type="predicted"/>
<dbReference type="PANTHER" id="PTHR43877:SF2">
    <property type="entry name" value="AMINOALKYLPHOSPHONATE N-ACETYLTRANSFERASE-RELATED"/>
    <property type="match status" value="1"/>
</dbReference>
<name>A0A6J4MBN8_9ACTN</name>
<dbReference type="EMBL" id="CADCUJ010000070">
    <property type="protein sequence ID" value="CAA9353594.1"/>
    <property type="molecule type" value="Genomic_DNA"/>
</dbReference>